<feature type="compositionally biased region" description="Acidic residues" evidence="1">
    <location>
        <begin position="640"/>
        <end position="649"/>
    </location>
</feature>
<comment type="caution">
    <text evidence="2">The sequence shown here is derived from an EMBL/GenBank/DDBJ whole genome shotgun (WGS) entry which is preliminary data.</text>
</comment>
<name>A0A6L2JIY3_TANCI</name>
<organism evidence="2">
    <name type="scientific">Tanacetum cinerariifolium</name>
    <name type="common">Dalmatian daisy</name>
    <name type="synonym">Chrysanthemum cinerariifolium</name>
    <dbReference type="NCBI Taxonomy" id="118510"/>
    <lineage>
        <taxon>Eukaryota</taxon>
        <taxon>Viridiplantae</taxon>
        <taxon>Streptophyta</taxon>
        <taxon>Embryophyta</taxon>
        <taxon>Tracheophyta</taxon>
        <taxon>Spermatophyta</taxon>
        <taxon>Magnoliopsida</taxon>
        <taxon>eudicotyledons</taxon>
        <taxon>Gunneridae</taxon>
        <taxon>Pentapetalae</taxon>
        <taxon>asterids</taxon>
        <taxon>campanulids</taxon>
        <taxon>Asterales</taxon>
        <taxon>Asteraceae</taxon>
        <taxon>Asteroideae</taxon>
        <taxon>Anthemideae</taxon>
        <taxon>Anthemidinae</taxon>
        <taxon>Tanacetum</taxon>
    </lineage>
</organism>
<evidence type="ECO:0000256" key="1">
    <source>
        <dbReference type="SAM" id="MobiDB-lite"/>
    </source>
</evidence>
<feature type="region of interest" description="Disordered" evidence="1">
    <location>
        <begin position="409"/>
        <end position="428"/>
    </location>
</feature>
<dbReference type="AlphaFoldDB" id="A0A6L2JIY3"/>
<gene>
    <name evidence="2" type="ORF">Tci_008698</name>
</gene>
<feature type="compositionally biased region" description="Acidic residues" evidence="1">
    <location>
        <begin position="345"/>
        <end position="362"/>
    </location>
</feature>
<feature type="compositionally biased region" description="Basic and acidic residues" evidence="1">
    <location>
        <begin position="434"/>
        <end position="447"/>
    </location>
</feature>
<feature type="compositionally biased region" description="Low complexity" evidence="1">
    <location>
        <begin position="259"/>
        <end position="282"/>
    </location>
</feature>
<accession>A0A6L2JIY3</accession>
<feature type="region of interest" description="Disordered" evidence="1">
    <location>
        <begin position="309"/>
        <end position="394"/>
    </location>
</feature>
<feature type="region of interest" description="Disordered" evidence="1">
    <location>
        <begin position="434"/>
        <end position="453"/>
    </location>
</feature>
<feature type="region of interest" description="Disordered" evidence="1">
    <location>
        <begin position="255"/>
        <end position="295"/>
    </location>
</feature>
<sequence length="1037" mass="118717">MSSSNSNSIKMTFTPNRFLLLRESRSALPISGEDFIDVPDDETALTFLFNLGYKGPLNRHTNMFVDHMHQPWRTLAAIINKCLSEKTASNDKLQKSKIDILWGMFNRENVDYPGLIWEDLAYQIDHMKEKRSRRENMMYPHFTKIIINHFLKQHKSLTNLNHKNYHTIKDDDIVSQLKFVIIGEDYQEYSHPIPDVMLTDAIKHSESYQMFIKYSTHQIPPKKSIGKAEEAEAARKVHAIHARIITGYVYESTKKKSSGKSSKSVVIQDTPSASKSKPATSKTKLKGAPSLTPHKQEAADIMQALGERVPDESTVISATSSKGTGAKPGFLDEDKDITEEKVILEWEDEQDSEFFNDDDDEKDDKYGDVYDEGDDHVSDTQDADDEDVKTESDEDDIYMYKIHVRKDEDEEMKDAEVEGSNKGNEEITDAIKEEAKKTSEVKDDTKNTELPPLSSSLSVSSGFGDQFLKPSSDSSLVIIVKDPTDAYVSSLLDIPIQYETPQIYDTYYLDRTTNNNTIPIPTITTDAPTIITVILESITLSDVELRVAKLEKDESKLKTIDHSSETLAKHMVDLIHKYSLQHLPGLTKKPTPTAKQESEKSPLKILKIKREQAETLIEDENAIDKGVADIVKGHKRKHDDDEDDDDEDPPAGPNQGKKTKRRRTKELEYLKKPSFNKETPKGKALTKGFKTGKSTSAKEPVKEPIVEVIMNDVGDDVFRDDDQPQAASKPKTSKTLNPEWFKQPSRPPTPDPEWNKRQYVLNGHKIENLTQNILLGPAFNLLKGMSFNSIELEYNFQECFNALIDKLDWNNLEGDRYTFDLSNPVPLQGTPGHQTIHADYFFNNDLEYLKTSDPESTIKHAYDKDASMGIKHWVKDANYGTDLSVKKLHGYAHLEEIVVKRFDQQLYKFKEGDFVDLYLNDIEDMLLLVVQQKLFHLDRSDIVDFIVALHMFTRSLILKRRIKDLQLGVERIIYEDLDKQKRVLLADELYKFSDGTLKSVRDEIHHKLREKEIIRNLKRLVGARELEMDYKLMMRIV</sequence>
<feature type="compositionally biased region" description="Acidic residues" evidence="1">
    <location>
        <begin position="381"/>
        <end position="394"/>
    </location>
</feature>
<reference evidence="2" key="1">
    <citation type="journal article" date="2019" name="Sci. Rep.">
        <title>Draft genome of Tanacetum cinerariifolium, the natural source of mosquito coil.</title>
        <authorList>
            <person name="Yamashiro T."/>
            <person name="Shiraishi A."/>
            <person name="Satake H."/>
            <person name="Nakayama K."/>
        </authorList>
    </citation>
    <scope>NUCLEOTIDE SEQUENCE</scope>
</reference>
<protein>
    <submittedName>
        <fullName evidence="2">Uncharacterized protein</fullName>
    </submittedName>
</protein>
<evidence type="ECO:0000313" key="2">
    <source>
        <dbReference type="EMBL" id="GEU36720.1"/>
    </source>
</evidence>
<feature type="compositionally biased region" description="Polar residues" evidence="1">
    <location>
        <begin position="314"/>
        <end position="323"/>
    </location>
</feature>
<feature type="region of interest" description="Disordered" evidence="1">
    <location>
        <begin position="716"/>
        <end position="755"/>
    </location>
</feature>
<proteinExistence type="predicted"/>
<dbReference type="EMBL" id="BKCJ010000841">
    <property type="protein sequence ID" value="GEU36720.1"/>
    <property type="molecule type" value="Genomic_DNA"/>
</dbReference>
<feature type="region of interest" description="Disordered" evidence="1">
    <location>
        <begin position="583"/>
        <end position="603"/>
    </location>
</feature>
<feature type="region of interest" description="Disordered" evidence="1">
    <location>
        <begin position="633"/>
        <end position="699"/>
    </location>
</feature>